<proteinExistence type="predicted"/>
<accession>A0A4U7JAS4</accession>
<reference evidence="1 2" key="1">
    <citation type="submission" date="2020-09" db="EMBL/GenBank/DDBJ databases">
        <title>Characterization and genome sequencing of Ruminiclostridium sp. nov. MA18.</title>
        <authorList>
            <person name="Rettenmaier R."/>
            <person name="Kowollik M.-L."/>
            <person name="Liebl W."/>
            <person name="Zverlov V."/>
        </authorList>
    </citation>
    <scope>NUCLEOTIDE SEQUENCE [LARGE SCALE GENOMIC DNA]</scope>
    <source>
        <strain evidence="1 2">MA18</strain>
    </source>
</reference>
<organism evidence="1 2">
    <name type="scientific">Ruminiclostridium herbifermentans</name>
    <dbReference type="NCBI Taxonomy" id="2488810"/>
    <lineage>
        <taxon>Bacteria</taxon>
        <taxon>Bacillati</taxon>
        <taxon>Bacillota</taxon>
        <taxon>Clostridia</taxon>
        <taxon>Eubacteriales</taxon>
        <taxon>Oscillospiraceae</taxon>
        <taxon>Ruminiclostridium</taxon>
    </lineage>
</organism>
<protein>
    <submittedName>
        <fullName evidence="1">Uncharacterized protein</fullName>
    </submittedName>
</protein>
<dbReference type="OrthoDB" id="9972798at2"/>
<evidence type="ECO:0000313" key="2">
    <source>
        <dbReference type="Proteomes" id="UP000306409"/>
    </source>
</evidence>
<sequence>MNDTFNIEYIDKFCNVQELEISDISKIIKQMISIKNDLNHKSKKRNKPYDIIDKIILNKFSENNKEKIKKYHLDSFDIVEDALSCLAGIEASIINDLFDYYWEIYTSILIKLNININDDESIKENVDSIYLALNEKIYEQIFAGKKSDIEINKRITYINAISAYVFYQCKILIPIESTDSKSQ</sequence>
<dbReference type="AlphaFoldDB" id="A0A4U7JAS4"/>
<dbReference type="KEGG" id="rher:EHE19_019330"/>
<evidence type="ECO:0000313" key="1">
    <source>
        <dbReference type="EMBL" id="QNU66948.1"/>
    </source>
</evidence>
<keyword evidence="2" id="KW-1185">Reference proteome</keyword>
<dbReference type="Proteomes" id="UP000306409">
    <property type="component" value="Chromosome"/>
</dbReference>
<name>A0A4U7JAS4_9FIRM</name>
<dbReference type="RefSeq" id="WP_137699098.1">
    <property type="nucleotide sequence ID" value="NZ_CP061336.1"/>
</dbReference>
<gene>
    <name evidence="1" type="ORF">EHE19_019330</name>
</gene>
<dbReference type="EMBL" id="CP061336">
    <property type="protein sequence ID" value="QNU66948.1"/>
    <property type="molecule type" value="Genomic_DNA"/>
</dbReference>